<reference evidence="9 10" key="1">
    <citation type="journal article" date="2014" name="Int. J. Syst. Evol. Microbiol.">
        <title>Fulvimonas yonginensis sp. nov., isolated from greenhouse soil, and emended description of the genus Fulvimonas.</title>
        <authorList>
            <person name="Ahn J.H."/>
            <person name="Kim S.J."/>
            <person name="Weon H.Y."/>
            <person name="Hong S.B."/>
            <person name="Seok S.J."/>
            <person name="Kwon S.W."/>
        </authorList>
    </citation>
    <scope>NUCLEOTIDE SEQUENCE [LARGE SCALE GENOMIC DNA]</scope>
    <source>
        <strain evidence="9 10">KACC 16952</strain>
    </source>
</reference>
<keyword evidence="4 7" id="KW-0812">Transmembrane</keyword>
<comment type="catalytic activity">
    <reaction evidence="7">
        <text>a quinone + NADH + 5 H(+)(in) = a quinol + NAD(+) + 4 H(+)(out)</text>
        <dbReference type="Rhea" id="RHEA:57888"/>
        <dbReference type="ChEBI" id="CHEBI:15378"/>
        <dbReference type="ChEBI" id="CHEBI:24646"/>
        <dbReference type="ChEBI" id="CHEBI:57540"/>
        <dbReference type="ChEBI" id="CHEBI:57945"/>
        <dbReference type="ChEBI" id="CHEBI:132124"/>
    </reaction>
</comment>
<feature type="transmembrane region" description="Helical" evidence="8">
    <location>
        <begin position="75"/>
        <end position="96"/>
    </location>
</feature>
<dbReference type="Pfam" id="PF00507">
    <property type="entry name" value="Oxidored_q4"/>
    <property type="match status" value="1"/>
</dbReference>
<evidence type="ECO:0000256" key="6">
    <source>
        <dbReference type="ARBA" id="ARBA00023136"/>
    </source>
</evidence>
<keyword evidence="7" id="KW-0520">NAD</keyword>
<evidence type="ECO:0000313" key="10">
    <source>
        <dbReference type="Proteomes" id="UP001381174"/>
    </source>
</evidence>
<evidence type="ECO:0000256" key="5">
    <source>
        <dbReference type="ARBA" id="ARBA00022989"/>
    </source>
</evidence>
<dbReference type="InterPro" id="IPR038430">
    <property type="entry name" value="NDAH_ubi_oxred_su3_sf"/>
</dbReference>
<keyword evidence="6 8" id="KW-0472">Membrane</keyword>
<dbReference type="EMBL" id="JBBBNY010000001">
    <property type="protein sequence ID" value="MEI7035628.1"/>
    <property type="molecule type" value="Genomic_DNA"/>
</dbReference>
<comment type="similarity">
    <text evidence="2 7">Belongs to the complex I subunit 3 family.</text>
</comment>
<evidence type="ECO:0000256" key="1">
    <source>
        <dbReference type="ARBA" id="ARBA00004370"/>
    </source>
</evidence>
<keyword evidence="10" id="KW-1185">Reference proteome</keyword>
<dbReference type="InterPro" id="IPR000440">
    <property type="entry name" value="NADH_UbQ/plastoQ_OxRdtase_su3"/>
</dbReference>
<protein>
    <recommendedName>
        <fullName evidence="7">NADH-quinone oxidoreductase subunit</fullName>
        <ecNumber evidence="7">7.1.1.-</ecNumber>
    </recommendedName>
</protein>
<evidence type="ECO:0000256" key="7">
    <source>
        <dbReference type="RuleBase" id="RU003639"/>
    </source>
</evidence>
<feature type="transmembrane region" description="Helical" evidence="8">
    <location>
        <begin position="20"/>
        <end position="39"/>
    </location>
</feature>
<organism evidence="9 10">
    <name type="scientific">Fulvimonas yonginensis</name>
    <dbReference type="NCBI Taxonomy" id="1495200"/>
    <lineage>
        <taxon>Bacteria</taxon>
        <taxon>Pseudomonadati</taxon>
        <taxon>Pseudomonadota</taxon>
        <taxon>Gammaproteobacteria</taxon>
        <taxon>Lysobacterales</taxon>
        <taxon>Rhodanobacteraceae</taxon>
        <taxon>Fulvimonas</taxon>
    </lineage>
</organism>
<keyword evidence="3" id="KW-0813">Transport</keyword>
<dbReference type="PANTHER" id="PTHR11058:SF9">
    <property type="entry name" value="NADH-UBIQUINONE OXIDOREDUCTASE CHAIN 3"/>
    <property type="match status" value="1"/>
</dbReference>
<comment type="subcellular location">
    <subcellularLocation>
        <location evidence="7">Cell membrane</location>
        <topology evidence="7">Multi-pass membrane protein</topology>
    </subcellularLocation>
    <subcellularLocation>
        <location evidence="1">Membrane</location>
    </subcellularLocation>
</comment>
<dbReference type="PANTHER" id="PTHR11058">
    <property type="entry name" value="NADH-UBIQUINONE OXIDOREDUCTASE CHAIN 3"/>
    <property type="match status" value="1"/>
</dbReference>
<comment type="caution">
    <text evidence="9">The sequence shown here is derived from an EMBL/GenBank/DDBJ whole genome shotgun (WGS) entry which is preliminary data.</text>
</comment>
<sequence>MHYISLSLRLKWTIDVNNVVSLILVLAWSAGTAAALRYLGYDRAVSYSQQAPYMGGGEAETHAWQRYHLRCYPMLLLFIAFEMEMMFMYPWAVVFVAEGGKALMEMGMFLVILAVGLVYGWREGIFRWQ</sequence>
<evidence type="ECO:0000256" key="2">
    <source>
        <dbReference type="ARBA" id="ARBA00008472"/>
    </source>
</evidence>
<evidence type="ECO:0000256" key="8">
    <source>
        <dbReference type="SAM" id="Phobius"/>
    </source>
</evidence>
<feature type="transmembrane region" description="Helical" evidence="8">
    <location>
        <begin position="102"/>
        <end position="121"/>
    </location>
</feature>
<accession>A0ABU8J8U0</accession>
<dbReference type="Proteomes" id="UP001381174">
    <property type="component" value="Unassembled WGS sequence"/>
</dbReference>
<keyword evidence="7" id="KW-0874">Quinone</keyword>
<dbReference type="EC" id="7.1.1.-" evidence="7"/>
<gene>
    <name evidence="9" type="ORF">WAT24_02515</name>
</gene>
<evidence type="ECO:0000256" key="4">
    <source>
        <dbReference type="ARBA" id="ARBA00022692"/>
    </source>
</evidence>
<dbReference type="Gene3D" id="1.20.58.1610">
    <property type="entry name" value="NADH:ubiquinone/plastoquinone oxidoreductase, chain 3"/>
    <property type="match status" value="1"/>
</dbReference>
<evidence type="ECO:0000256" key="3">
    <source>
        <dbReference type="ARBA" id="ARBA00022448"/>
    </source>
</evidence>
<proteinExistence type="inferred from homology"/>
<keyword evidence="5 8" id="KW-1133">Transmembrane helix</keyword>
<evidence type="ECO:0000313" key="9">
    <source>
        <dbReference type="EMBL" id="MEI7035628.1"/>
    </source>
</evidence>
<comment type="function">
    <text evidence="7">NDH-1 shuttles electrons from NADH, via FMN and iron-sulfur (Fe-S) centers, to quinones in the respiratory chain.</text>
</comment>
<name>A0ABU8J8U0_9GAMM</name>